<sequence length="217" mass="23910">MPFRWVTGDEVYGQGPVLRGWLAERQLSYVPTIGCGPRGQNARTISAILPKDAWEIRSAGNSAHGLREYAWVMVPLTGDHSDFENALLIRRSLASSERAYYCSRSCCDRLWGRSLSRVWVGTSRLMRCVAGQPGWMLCMPGSAGISAGRSHTNGRESTCAGCSRRWSAGTAGHWPSRPVKCAPTPLANYRSLLDLMERTALPPDASQDLIRSIAREL</sequence>
<proteinExistence type="predicted"/>
<evidence type="ECO:0008006" key="3">
    <source>
        <dbReference type="Google" id="ProtNLM"/>
    </source>
</evidence>
<dbReference type="EMBL" id="BAAAHU010000014">
    <property type="protein sequence ID" value="GAA1007660.1"/>
    <property type="molecule type" value="Genomic_DNA"/>
</dbReference>
<dbReference type="Proteomes" id="UP001501072">
    <property type="component" value="Unassembled WGS sequence"/>
</dbReference>
<protein>
    <recommendedName>
        <fullName evidence="3">Transposase IS701-like DDE domain-containing protein</fullName>
    </recommendedName>
</protein>
<keyword evidence="2" id="KW-1185">Reference proteome</keyword>
<name>A0ABN1SWP5_9ACTN</name>
<reference evidence="1 2" key="1">
    <citation type="journal article" date="2019" name="Int. J. Syst. Evol. Microbiol.">
        <title>The Global Catalogue of Microorganisms (GCM) 10K type strain sequencing project: providing services to taxonomists for standard genome sequencing and annotation.</title>
        <authorList>
            <consortium name="The Broad Institute Genomics Platform"/>
            <consortium name="The Broad Institute Genome Sequencing Center for Infectious Disease"/>
            <person name="Wu L."/>
            <person name="Ma J."/>
        </authorList>
    </citation>
    <scope>NUCLEOTIDE SEQUENCE [LARGE SCALE GENOMIC DNA]</scope>
    <source>
        <strain evidence="1 2">JCM 11269</strain>
    </source>
</reference>
<organism evidence="1 2">
    <name type="scientific">Streptomyces thermogriseus</name>
    <dbReference type="NCBI Taxonomy" id="75292"/>
    <lineage>
        <taxon>Bacteria</taxon>
        <taxon>Bacillati</taxon>
        <taxon>Actinomycetota</taxon>
        <taxon>Actinomycetes</taxon>
        <taxon>Kitasatosporales</taxon>
        <taxon>Streptomycetaceae</taxon>
        <taxon>Streptomyces</taxon>
    </lineage>
</organism>
<comment type="caution">
    <text evidence="1">The sequence shown here is derived from an EMBL/GenBank/DDBJ whole genome shotgun (WGS) entry which is preliminary data.</text>
</comment>
<accession>A0ABN1SWP5</accession>
<gene>
    <name evidence="1" type="ORF">GCM10009564_18130</name>
</gene>
<evidence type="ECO:0000313" key="1">
    <source>
        <dbReference type="EMBL" id="GAA1007660.1"/>
    </source>
</evidence>
<evidence type="ECO:0000313" key="2">
    <source>
        <dbReference type="Proteomes" id="UP001501072"/>
    </source>
</evidence>